<dbReference type="OrthoDB" id="1488345at2"/>
<feature type="domain" description="ASPIC/UnbV" evidence="2">
    <location>
        <begin position="518"/>
        <end position="584"/>
    </location>
</feature>
<dbReference type="InterPro" id="IPR027039">
    <property type="entry name" value="Crtac1"/>
</dbReference>
<dbReference type="Pfam" id="PF13517">
    <property type="entry name" value="FG-GAP_3"/>
    <property type="match status" value="4"/>
</dbReference>
<evidence type="ECO:0000259" key="2">
    <source>
        <dbReference type="Pfam" id="PF07593"/>
    </source>
</evidence>
<name>A0A1E5T2W2_9BACT</name>
<comment type="caution">
    <text evidence="3">The sequence shown here is derived from an EMBL/GenBank/DDBJ whole genome shotgun (WGS) entry which is preliminary data.</text>
</comment>
<dbReference type="Proteomes" id="UP000095552">
    <property type="component" value="Unassembled WGS sequence"/>
</dbReference>
<organism evidence="3 4">
    <name type="scientific">Roseivirga misakiensis</name>
    <dbReference type="NCBI Taxonomy" id="1563681"/>
    <lineage>
        <taxon>Bacteria</taxon>
        <taxon>Pseudomonadati</taxon>
        <taxon>Bacteroidota</taxon>
        <taxon>Cytophagia</taxon>
        <taxon>Cytophagales</taxon>
        <taxon>Roseivirgaceae</taxon>
        <taxon>Roseivirga</taxon>
    </lineage>
</organism>
<dbReference type="Pfam" id="PF07593">
    <property type="entry name" value="UnbV_ASPIC"/>
    <property type="match status" value="1"/>
</dbReference>
<evidence type="ECO:0000313" key="3">
    <source>
        <dbReference type="EMBL" id="OEK05681.1"/>
    </source>
</evidence>
<dbReference type="InterPro" id="IPR011519">
    <property type="entry name" value="UnbV_ASPIC"/>
</dbReference>
<dbReference type="PROSITE" id="PS51257">
    <property type="entry name" value="PROKAR_LIPOPROTEIN"/>
    <property type="match status" value="1"/>
</dbReference>
<dbReference type="AlphaFoldDB" id="A0A1E5T2W2"/>
<dbReference type="InterPro" id="IPR028994">
    <property type="entry name" value="Integrin_alpha_N"/>
</dbReference>
<dbReference type="SUPFAM" id="SSF69318">
    <property type="entry name" value="Integrin alpha N-terminal domain"/>
    <property type="match status" value="3"/>
</dbReference>
<reference evidence="3 4" key="1">
    <citation type="submission" date="2016-08" db="EMBL/GenBank/DDBJ databases">
        <title>Draft genome of Fabibacter sp. strain SK-8.</title>
        <authorList>
            <person name="Wong S.-K."/>
            <person name="Hamasaki K."/>
            <person name="Yoshizawa S."/>
        </authorList>
    </citation>
    <scope>NUCLEOTIDE SEQUENCE [LARGE SCALE GENOMIC DNA]</scope>
    <source>
        <strain evidence="3 4">SK-8</strain>
    </source>
</reference>
<dbReference type="PANTHER" id="PTHR16026:SF0">
    <property type="entry name" value="CARTILAGE ACIDIC PROTEIN 1"/>
    <property type="match status" value="1"/>
</dbReference>
<evidence type="ECO:0000256" key="1">
    <source>
        <dbReference type="ARBA" id="ARBA00022729"/>
    </source>
</evidence>
<keyword evidence="1" id="KW-0732">Signal</keyword>
<dbReference type="RefSeq" id="WP_069834599.1">
    <property type="nucleotide sequence ID" value="NZ_MDGQ01000004.1"/>
</dbReference>
<dbReference type="STRING" id="1563681.BFP71_06040"/>
<dbReference type="PANTHER" id="PTHR16026">
    <property type="entry name" value="CARTILAGE ACIDIC PROTEIN 1"/>
    <property type="match status" value="1"/>
</dbReference>
<keyword evidence="4" id="KW-1185">Reference proteome</keyword>
<evidence type="ECO:0000313" key="4">
    <source>
        <dbReference type="Proteomes" id="UP000095552"/>
    </source>
</evidence>
<proteinExistence type="predicted"/>
<dbReference type="Gene3D" id="2.130.10.130">
    <property type="entry name" value="Integrin alpha, N-terminal"/>
    <property type="match status" value="2"/>
</dbReference>
<dbReference type="EMBL" id="MDGQ01000004">
    <property type="protein sequence ID" value="OEK05681.1"/>
    <property type="molecule type" value="Genomic_DNA"/>
</dbReference>
<gene>
    <name evidence="3" type="ORF">BFP71_06040</name>
</gene>
<sequence>MLIRNYFLTLLFLILVSCGGKEEFKPRFKLLDENDSGILFSNDLTESDSINAYKYLYMYNGGGVGIADFNNDGLKDVFFAGNMVSSKLFINDGGLRFHDITEIAGLKTSKWIHGVSIVDINADGFQDIYLSVGGRTIGKHSENILFVNNGDLTFTELSEVYGLNESRLTTHTAFFDFDNDGDLDAYLINYENNPDKDPTAIKRKKKDGKSKSSDRLLRNENGKFVDITVQAGIEHEGYGLGLLINDFNSDGWLDIYVSNDFTYDDNLYINDRKGGFNDQIGKYMNHTSNFGMGVDIADINNDGAMDLFQVDMLPEDNRRQKKLLSGLNYNRFQLLTNNGYVPQYMRNSLQLGTSNSNFKEVGQLTGMSNTDWSWTPLIADLDNNGQKDVFITNGYVKDVTDVDFRDYIISENQRRNAVFDPNVVIGALQELKGEKVSNYAYANSGGLKFENMASAWGLSEPSFSTGASYGDLDNDGDLDIIVNNLNHPSFVYENRSRELDSLNYLTINVTIENDHAKAIGTQVKLLADGKIYSAVVSPYRGFQSTVDARLHFGLNKLKKVDAVEVIWPDQKVTRLNNVLVNQQLNIERETSEVEIANQKPVFDGVFGESSHINLDYKHKESMFVDFNREPLLPHKISQEGPSSATADVNGDGLQDVFIGGAAGEPGRLFTQRLKNGALSYEVIEFEGVESEDAGALFIDVDADGDEDLFIIAGSNEFELGSEFYKDRLYLNNGNGNFTISENGINYDSFSSGVIIKNDFDNDGDIDLFIGGRCKPGQYPLAGTSKLLSNNHGVFNDVTADVAPALQKIGMVKDAAWADLDNDGTNELVLTGEFMAIKVFKNVSGSFLDATEQYNLSDYIGWWNCLKIVDIDQDGDLDILAGNLGLNSRYKATPQEPLSVYAYDFNTDGRIDPVIAYFNGGREYILHDRMTLAQQINSIKKKFVKNLDYAEATIEEVLGKERLAKALKLSANHFSTSLFINNGTEGFTYSVLPIEAQFSQVNDIETLDFDHDGILDVLLAGNSYSPEVFNGRYDAQSALLLKGLGNGNFLPMSQTMSGLIKNGVVNKIQKLSVNGEELILLLKNNDSPELLQVRMTGNHLKGGY</sequence>
<dbReference type="InterPro" id="IPR013517">
    <property type="entry name" value="FG-GAP"/>
</dbReference>
<accession>A0A1E5T2W2</accession>
<protein>
    <recommendedName>
        <fullName evidence="2">ASPIC/UnbV domain-containing protein</fullName>
    </recommendedName>
</protein>